<dbReference type="OrthoDB" id="7619358at2"/>
<evidence type="ECO:0000256" key="7">
    <source>
        <dbReference type="ARBA" id="ARBA00022779"/>
    </source>
</evidence>
<evidence type="ECO:0000256" key="6">
    <source>
        <dbReference type="ARBA" id="ARBA00022692"/>
    </source>
</evidence>
<keyword evidence="8 10" id="KW-1133">Transmembrane helix</keyword>
<accession>A0A5C4NFV2</accession>
<dbReference type="RefSeq" id="WP_139081923.1">
    <property type="nucleotide sequence ID" value="NZ_VDFV01000015.1"/>
</dbReference>
<evidence type="ECO:0000313" key="11">
    <source>
        <dbReference type="EMBL" id="TNC71309.1"/>
    </source>
</evidence>
<evidence type="ECO:0000256" key="9">
    <source>
        <dbReference type="ARBA" id="ARBA00023136"/>
    </source>
</evidence>
<comment type="function">
    <text evidence="1 10">Controls the rotational direction of flagella during chemotaxis.</text>
</comment>
<keyword evidence="11" id="KW-0969">Cilium</keyword>
<keyword evidence="10" id="KW-0997">Cell inner membrane</keyword>
<keyword evidence="11" id="KW-0282">Flagellum</keyword>
<comment type="subcellular location">
    <subcellularLocation>
        <location evidence="10">Cell inner membrane</location>
    </subcellularLocation>
    <subcellularLocation>
        <location evidence="2">Cell membrane</location>
        <topology evidence="2">Single-pass membrane protein</topology>
    </subcellularLocation>
</comment>
<organism evidence="11 12">
    <name type="scientific">Rubellimicrobium roseum</name>
    <dbReference type="NCBI Taxonomy" id="687525"/>
    <lineage>
        <taxon>Bacteria</taxon>
        <taxon>Pseudomonadati</taxon>
        <taxon>Pseudomonadota</taxon>
        <taxon>Alphaproteobacteria</taxon>
        <taxon>Rhodobacterales</taxon>
        <taxon>Roseobacteraceae</taxon>
        <taxon>Rubellimicrobium</taxon>
    </lineage>
</organism>
<evidence type="ECO:0000313" key="12">
    <source>
        <dbReference type="Proteomes" id="UP000305709"/>
    </source>
</evidence>
<dbReference type="GO" id="GO:0006935">
    <property type="term" value="P:chemotaxis"/>
    <property type="evidence" value="ECO:0007669"/>
    <property type="project" value="UniProtKB-KW"/>
</dbReference>
<dbReference type="GO" id="GO:0005886">
    <property type="term" value="C:plasma membrane"/>
    <property type="evidence" value="ECO:0007669"/>
    <property type="project" value="UniProtKB-SubCell"/>
</dbReference>
<keyword evidence="11" id="KW-0966">Cell projection</keyword>
<evidence type="ECO:0000256" key="8">
    <source>
        <dbReference type="ARBA" id="ARBA00022989"/>
    </source>
</evidence>
<dbReference type="GO" id="GO:0009425">
    <property type="term" value="C:bacterial-type flagellum basal body"/>
    <property type="evidence" value="ECO:0007669"/>
    <property type="project" value="InterPro"/>
</dbReference>
<dbReference type="GO" id="GO:0071978">
    <property type="term" value="P:bacterial-type flagellum-dependent swarming motility"/>
    <property type="evidence" value="ECO:0007669"/>
    <property type="project" value="TreeGrafter"/>
</dbReference>
<keyword evidence="12" id="KW-1185">Reference proteome</keyword>
<comment type="caution">
    <text evidence="11">The sequence shown here is derived from an EMBL/GenBank/DDBJ whole genome shotgun (WGS) entry which is preliminary data.</text>
</comment>
<evidence type="ECO:0000256" key="3">
    <source>
        <dbReference type="ARBA" id="ARBA00008281"/>
    </source>
</evidence>
<proteinExistence type="inferred from homology"/>
<evidence type="ECO:0000256" key="10">
    <source>
        <dbReference type="RuleBase" id="RU364125"/>
    </source>
</evidence>
<keyword evidence="9 10" id="KW-0472">Membrane</keyword>
<dbReference type="InterPro" id="IPR005503">
    <property type="entry name" value="FliL"/>
</dbReference>
<dbReference type="PANTHER" id="PTHR35091">
    <property type="entry name" value="FLAGELLAR PROTEIN FLIL"/>
    <property type="match status" value="1"/>
</dbReference>
<evidence type="ECO:0000256" key="5">
    <source>
        <dbReference type="ARBA" id="ARBA00022500"/>
    </source>
</evidence>
<dbReference type="PANTHER" id="PTHR35091:SF2">
    <property type="entry name" value="FLAGELLAR PROTEIN FLIL"/>
    <property type="match status" value="1"/>
</dbReference>
<keyword evidence="7 10" id="KW-0283">Flagellar rotation</keyword>
<evidence type="ECO:0000256" key="2">
    <source>
        <dbReference type="ARBA" id="ARBA00004162"/>
    </source>
</evidence>
<name>A0A5C4NFV2_9RHOB</name>
<comment type="similarity">
    <text evidence="3 10">Belongs to the FliL family.</text>
</comment>
<feature type="transmembrane region" description="Helical" evidence="10">
    <location>
        <begin position="62"/>
        <end position="79"/>
    </location>
</feature>
<dbReference type="AlphaFoldDB" id="A0A5C4NFV2"/>
<protein>
    <recommendedName>
        <fullName evidence="10">Flagellar protein FliL</fullName>
    </recommendedName>
</protein>
<evidence type="ECO:0000256" key="1">
    <source>
        <dbReference type="ARBA" id="ARBA00002254"/>
    </source>
</evidence>
<dbReference type="EMBL" id="VDFV01000015">
    <property type="protein sequence ID" value="TNC71309.1"/>
    <property type="molecule type" value="Genomic_DNA"/>
</dbReference>
<gene>
    <name evidence="11" type="ORF">FHG71_11985</name>
</gene>
<reference evidence="11 12" key="1">
    <citation type="submission" date="2019-06" db="EMBL/GenBank/DDBJ databases">
        <authorList>
            <person name="Jiang L."/>
        </authorList>
    </citation>
    <scope>NUCLEOTIDE SEQUENCE [LARGE SCALE GENOMIC DNA]</scope>
    <source>
        <strain evidence="11 12">YIM 48858</strain>
    </source>
</reference>
<comment type="caution">
    <text evidence="10">Lacks conserved residue(s) required for the propagation of feature annotation.</text>
</comment>
<evidence type="ECO:0000256" key="4">
    <source>
        <dbReference type="ARBA" id="ARBA00022475"/>
    </source>
</evidence>
<keyword evidence="5 10" id="KW-0145">Chemotaxis</keyword>
<dbReference type="Pfam" id="PF03748">
    <property type="entry name" value="FliL"/>
    <property type="match status" value="1"/>
</dbReference>
<sequence>MTAASDAPAPDKPKASRLPLILGLVLALVGAAGGFAAVHLGLLGQPHDEPAPAAEEAHLPELAPAAFVVLPPLVVNLSAEGARRFLRFAGQLEVAPEHLDEVTALTPRVVDVLNGYLRALEPQEVEDPAALLKLRAQMLRRVQVVAGGDRVRDLLVMEFVIN</sequence>
<feature type="transmembrane region" description="Helical" evidence="10">
    <location>
        <begin position="20"/>
        <end position="42"/>
    </location>
</feature>
<keyword evidence="6 10" id="KW-0812">Transmembrane</keyword>
<keyword evidence="4" id="KW-1003">Cell membrane</keyword>
<dbReference type="Proteomes" id="UP000305709">
    <property type="component" value="Unassembled WGS sequence"/>
</dbReference>